<feature type="domain" description="Ribosomal protein L9" evidence="9">
    <location>
        <begin position="13"/>
        <end position="40"/>
    </location>
</feature>
<evidence type="ECO:0000313" key="11">
    <source>
        <dbReference type="Proteomes" id="UP000293719"/>
    </source>
</evidence>
<keyword evidence="11" id="KW-1185">Reference proteome</keyword>
<dbReference type="GO" id="GO:0019843">
    <property type="term" value="F:rRNA binding"/>
    <property type="evidence" value="ECO:0007669"/>
    <property type="project" value="UniProtKB-UniRule"/>
</dbReference>
<feature type="compositionally biased region" description="Acidic residues" evidence="8">
    <location>
        <begin position="200"/>
        <end position="211"/>
    </location>
</feature>
<dbReference type="GO" id="GO:0006412">
    <property type="term" value="P:translation"/>
    <property type="evidence" value="ECO:0007669"/>
    <property type="project" value="UniProtKB-UniRule"/>
</dbReference>
<evidence type="ECO:0000259" key="9">
    <source>
        <dbReference type="PROSITE" id="PS00651"/>
    </source>
</evidence>
<dbReference type="PANTHER" id="PTHR21368">
    <property type="entry name" value="50S RIBOSOMAL PROTEIN L9"/>
    <property type="match status" value="1"/>
</dbReference>
<dbReference type="NCBIfam" id="TIGR00158">
    <property type="entry name" value="L9"/>
    <property type="match status" value="1"/>
</dbReference>
<organism evidence="10 11">
    <name type="scientific">Roseitalea porphyridii</name>
    <dbReference type="NCBI Taxonomy" id="1852022"/>
    <lineage>
        <taxon>Bacteria</taxon>
        <taxon>Pseudomonadati</taxon>
        <taxon>Pseudomonadota</taxon>
        <taxon>Alphaproteobacteria</taxon>
        <taxon>Hyphomicrobiales</taxon>
        <taxon>Ahrensiaceae</taxon>
        <taxon>Roseitalea</taxon>
    </lineage>
</organism>
<dbReference type="InterPro" id="IPR036935">
    <property type="entry name" value="Ribosomal_bL9_N_sf"/>
</dbReference>
<evidence type="ECO:0000256" key="7">
    <source>
        <dbReference type="HAMAP-Rule" id="MF_00503"/>
    </source>
</evidence>
<dbReference type="SUPFAM" id="SSF55658">
    <property type="entry name" value="L9 N-domain-like"/>
    <property type="match status" value="1"/>
</dbReference>
<evidence type="ECO:0000313" key="10">
    <source>
        <dbReference type="EMBL" id="QBK30273.1"/>
    </source>
</evidence>
<evidence type="ECO:0000256" key="6">
    <source>
        <dbReference type="ARBA" id="ARBA00035292"/>
    </source>
</evidence>
<dbReference type="SUPFAM" id="SSF55653">
    <property type="entry name" value="Ribosomal protein L9 C-domain"/>
    <property type="match status" value="1"/>
</dbReference>
<dbReference type="InterPro" id="IPR020069">
    <property type="entry name" value="Ribosomal_bL9_C"/>
</dbReference>
<evidence type="ECO:0000256" key="4">
    <source>
        <dbReference type="ARBA" id="ARBA00022980"/>
    </source>
</evidence>
<comment type="function">
    <text evidence="7">Binds to the 23S rRNA.</text>
</comment>
<protein>
    <recommendedName>
        <fullName evidence="6 7">Large ribosomal subunit protein bL9</fullName>
    </recommendedName>
</protein>
<dbReference type="Gene3D" id="3.10.430.100">
    <property type="entry name" value="Ribosomal protein L9, C-terminal domain"/>
    <property type="match status" value="1"/>
</dbReference>
<dbReference type="PROSITE" id="PS00651">
    <property type="entry name" value="RIBOSOMAL_L9"/>
    <property type="match status" value="1"/>
</dbReference>
<dbReference type="InterPro" id="IPR000244">
    <property type="entry name" value="Ribosomal_bL9"/>
</dbReference>
<dbReference type="GO" id="GO:1990904">
    <property type="term" value="C:ribonucleoprotein complex"/>
    <property type="evidence" value="ECO:0007669"/>
    <property type="project" value="UniProtKB-KW"/>
</dbReference>
<evidence type="ECO:0000256" key="2">
    <source>
        <dbReference type="ARBA" id="ARBA00022730"/>
    </source>
</evidence>
<dbReference type="InterPro" id="IPR036791">
    <property type="entry name" value="Ribosomal_bL9_C_sf"/>
</dbReference>
<dbReference type="KEGG" id="rpod:E0E05_06455"/>
<evidence type="ECO:0000256" key="1">
    <source>
        <dbReference type="ARBA" id="ARBA00010605"/>
    </source>
</evidence>
<dbReference type="GO" id="GO:0005840">
    <property type="term" value="C:ribosome"/>
    <property type="evidence" value="ECO:0007669"/>
    <property type="project" value="UniProtKB-KW"/>
</dbReference>
<keyword evidence="2 7" id="KW-0699">rRNA-binding</keyword>
<dbReference type="RefSeq" id="WP_131615975.1">
    <property type="nucleotide sequence ID" value="NZ_CP036532.1"/>
</dbReference>
<keyword evidence="5 7" id="KW-0687">Ribonucleoprotein</keyword>
<comment type="similarity">
    <text evidence="1 7">Belongs to the bacterial ribosomal protein bL9 family.</text>
</comment>
<accession>A0A4P6V0C5</accession>
<feature type="region of interest" description="Disordered" evidence="8">
    <location>
        <begin position="187"/>
        <end position="211"/>
    </location>
</feature>
<dbReference type="InterPro" id="IPR009027">
    <property type="entry name" value="Ribosomal_bL9/RNase_H1_N"/>
</dbReference>
<dbReference type="OrthoDB" id="9788336at2"/>
<dbReference type="EMBL" id="CP036532">
    <property type="protein sequence ID" value="QBK30273.1"/>
    <property type="molecule type" value="Genomic_DNA"/>
</dbReference>
<proteinExistence type="inferred from homology"/>
<name>A0A4P6V0C5_9HYPH</name>
<dbReference type="Proteomes" id="UP000293719">
    <property type="component" value="Chromosome"/>
</dbReference>
<dbReference type="Pfam" id="PF03948">
    <property type="entry name" value="Ribosomal_L9_C"/>
    <property type="match status" value="1"/>
</dbReference>
<dbReference type="Gene3D" id="3.40.5.10">
    <property type="entry name" value="Ribosomal protein L9, N-terminal domain"/>
    <property type="match status" value="1"/>
</dbReference>
<keyword evidence="4 7" id="KW-0689">Ribosomal protein</keyword>
<evidence type="ECO:0000256" key="8">
    <source>
        <dbReference type="SAM" id="MobiDB-lite"/>
    </source>
</evidence>
<dbReference type="Pfam" id="PF01281">
    <property type="entry name" value="Ribosomal_L9_N"/>
    <property type="match status" value="1"/>
</dbReference>
<dbReference type="HAMAP" id="MF_00503">
    <property type="entry name" value="Ribosomal_bL9"/>
    <property type="match status" value="1"/>
</dbReference>
<keyword evidence="3 7" id="KW-0694">RNA-binding</keyword>
<reference evidence="10 11" key="1">
    <citation type="journal article" date="2017" name="Int. J. Syst. Evol. Microbiol.">
        <title>Roseitalea porphyridii gen. nov., sp. nov., isolated from a red alga, and reclassification of Hoeflea suaedae Chung et al. 2013 as Pseudohoeflea suaedae gen. nov., comb. nov.</title>
        <authorList>
            <person name="Hyeon J.W."/>
            <person name="Jeong S.E."/>
            <person name="Baek K."/>
            <person name="Jeon C.O."/>
        </authorList>
    </citation>
    <scope>NUCLEOTIDE SEQUENCE [LARGE SCALE GENOMIC DNA]</scope>
    <source>
        <strain evidence="10 11">MA7-20</strain>
    </source>
</reference>
<gene>
    <name evidence="7" type="primary">rplI</name>
    <name evidence="10" type="ORF">E0E05_06455</name>
</gene>
<dbReference type="InterPro" id="IPR020070">
    <property type="entry name" value="Ribosomal_bL9_N"/>
</dbReference>
<dbReference type="GO" id="GO:0003735">
    <property type="term" value="F:structural constituent of ribosome"/>
    <property type="evidence" value="ECO:0007669"/>
    <property type="project" value="InterPro"/>
</dbReference>
<sequence length="211" mass="22656">MKVILLERIAKLGAIGDEVTVKPGFARNYLLPTGRALRANEANRARFAAERDQIEARNAERKAAAAQIAQDLDGKDFIVVRSAGETGQLYGSVSTRDIADFLSDAGFSVGRNQVDLKNPIKTIGLHEVDIVLHPEVETKITLNVARSADEAERQAAGEDLSSADAIYGANEDAFESLADFDEEGFAAEGEVFEEGAAPSEGEETDETQQSA</sequence>
<dbReference type="GeneID" id="90766931"/>
<evidence type="ECO:0000256" key="5">
    <source>
        <dbReference type="ARBA" id="ARBA00023274"/>
    </source>
</evidence>
<dbReference type="InterPro" id="IPR020594">
    <property type="entry name" value="Ribosomal_bL9_bac/chp"/>
</dbReference>
<dbReference type="AlphaFoldDB" id="A0A4P6V0C5"/>
<evidence type="ECO:0000256" key="3">
    <source>
        <dbReference type="ARBA" id="ARBA00022884"/>
    </source>
</evidence>